<keyword evidence="6 7" id="KW-0472">Membrane</keyword>
<evidence type="ECO:0000256" key="6">
    <source>
        <dbReference type="ARBA" id="ARBA00023136"/>
    </source>
</evidence>
<dbReference type="Gene3D" id="3.30.240.20">
    <property type="entry name" value="bsu07140 like domains"/>
    <property type="match status" value="1"/>
</dbReference>
<keyword evidence="4 7" id="KW-0812">Transmembrane</keyword>
<comment type="subcellular location">
    <subcellularLocation>
        <location evidence="1">Cell membrane</location>
        <topology evidence="1">Multi-pass membrane protein</topology>
    </subcellularLocation>
</comment>
<evidence type="ECO:0000256" key="4">
    <source>
        <dbReference type="ARBA" id="ARBA00022692"/>
    </source>
</evidence>
<dbReference type="Pfam" id="PF04239">
    <property type="entry name" value="DUF421"/>
    <property type="match status" value="1"/>
</dbReference>
<comment type="similarity">
    <text evidence="2">Belongs to the UPF0702 family.</text>
</comment>
<evidence type="ECO:0000259" key="8">
    <source>
        <dbReference type="Pfam" id="PF04239"/>
    </source>
</evidence>
<gene>
    <name evidence="9" type="ORF">C7B46_00020</name>
</gene>
<evidence type="ECO:0000313" key="9">
    <source>
        <dbReference type="EMBL" id="PSR35418.1"/>
    </source>
</evidence>
<sequence>MAELATLIYRTAILYIVALIVFRLMGKRTLAKMGPFDFAVIIMIGEAVAIGMEDTKTPLMNAIGITVALGVLQYLLTWLNVRFRWLEKITQGVPTRLIADGRIDERELTRERVSTADLLMELRQKDTQIKDVKEARLEPTGEISVLKKSSKSKSKNKA</sequence>
<dbReference type="AlphaFoldDB" id="A0A2T2XLV9"/>
<organism evidence="9 10">
    <name type="scientific">Sulfobacillus benefaciens</name>
    <dbReference type="NCBI Taxonomy" id="453960"/>
    <lineage>
        <taxon>Bacteria</taxon>
        <taxon>Bacillati</taxon>
        <taxon>Bacillota</taxon>
        <taxon>Clostridia</taxon>
        <taxon>Eubacteriales</taxon>
        <taxon>Clostridiales Family XVII. Incertae Sedis</taxon>
        <taxon>Sulfobacillus</taxon>
    </lineage>
</organism>
<dbReference type="PANTHER" id="PTHR34582:SF6">
    <property type="entry name" value="UPF0702 TRANSMEMBRANE PROTEIN YCAP"/>
    <property type="match status" value="1"/>
</dbReference>
<dbReference type="InterPro" id="IPR007353">
    <property type="entry name" value="DUF421"/>
</dbReference>
<protein>
    <recommendedName>
        <fullName evidence="8">YetF C-terminal domain-containing protein</fullName>
    </recommendedName>
</protein>
<dbReference type="GO" id="GO:0005886">
    <property type="term" value="C:plasma membrane"/>
    <property type="evidence" value="ECO:0007669"/>
    <property type="project" value="UniProtKB-SubCell"/>
</dbReference>
<accession>A0A2T2XLV9</accession>
<dbReference type="Proteomes" id="UP000242972">
    <property type="component" value="Unassembled WGS sequence"/>
</dbReference>
<name>A0A2T2XLV9_9FIRM</name>
<evidence type="ECO:0000256" key="7">
    <source>
        <dbReference type="SAM" id="Phobius"/>
    </source>
</evidence>
<keyword evidence="3" id="KW-1003">Cell membrane</keyword>
<evidence type="ECO:0000256" key="2">
    <source>
        <dbReference type="ARBA" id="ARBA00006448"/>
    </source>
</evidence>
<evidence type="ECO:0000313" key="10">
    <source>
        <dbReference type="Proteomes" id="UP000242972"/>
    </source>
</evidence>
<feature type="transmembrane region" description="Helical" evidence="7">
    <location>
        <begin position="6"/>
        <end position="24"/>
    </location>
</feature>
<keyword evidence="5 7" id="KW-1133">Transmembrane helix</keyword>
<evidence type="ECO:0000256" key="1">
    <source>
        <dbReference type="ARBA" id="ARBA00004651"/>
    </source>
</evidence>
<dbReference type="InterPro" id="IPR023090">
    <property type="entry name" value="UPF0702_alpha/beta_dom_sf"/>
</dbReference>
<proteinExistence type="inferred from homology"/>
<feature type="transmembrane region" description="Helical" evidence="7">
    <location>
        <begin position="58"/>
        <end position="79"/>
    </location>
</feature>
<evidence type="ECO:0000256" key="3">
    <source>
        <dbReference type="ARBA" id="ARBA00022475"/>
    </source>
</evidence>
<feature type="domain" description="YetF C-terminal" evidence="8">
    <location>
        <begin position="82"/>
        <end position="151"/>
    </location>
</feature>
<evidence type="ECO:0000256" key="5">
    <source>
        <dbReference type="ARBA" id="ARBA00022989"/>
    </source>
</evidence>
<dbReference type="EMBL" id="PXYW01000001">
    <property type="protein sequence ID" value="PSR35418.1"/>
    <property type="molecule type" value="Genomic_DNA"/>
</dbReference>
<reference evidence="9 10" key="1">
    <citation type="journal article" date="2014" name="BMC Genomics">
        <title>Comparison of environmental and isolate Sulfobacillus genomes reveals diverse carbon, sulfur, nitrogen, and hydrogen metabolisms.</title>
        <authorList>
            <person name="Justice N.B."/>
            <person name="Norman A."/>
            <person name="Brown C.T."/>
            <person name="Singh A."/>
            <person name="Thomas B.C."/>
            <person name="Banfield J.F."/>
        </authorList>
    </citation>
    <scope>NUCLEOTIDE SEQUENCE [LARGE SCALE GENOMIC DNA]</scope>
    <source>
        <strain evidence="9">AMDSBA4</strain>
    </source>
</reference>
<comment type="caution">
    <text evidence="9">The sequence shown here is derived from an EMBL/GenBank/DDBJ whole genome shotgun (WGS) entry which is preliminary data.</text>
</comment>
<dbReference type="PANTHER" id="PTHR34582">
    <property type="entry name" value="UPF0702 TRANSMEMBRANE PROTEIN YCAP"/>
    <property type="match status" value="1"/>
</dbReference>